<reference evidence="1" key="1">
    <citation type="journal article" date="2021" name="Proc. Natl. Acad. Sci. U.S.A.">
        <title>A Catalog of Tens of Thousands of Viruses from Human Metagenomes Reveals Hidden Associations with Chronic Diseases.</title>
        <authorList>
            <person name="Tisza M.J."/>
            <person name="Buck C.B."/>
        </authorList>
    </citation>
    <scope>NUCLEOTIDE SEQUENCE</scope>
    <source>
        <strain evidence="1">CtXQq5</strain>
    </source>
</reference>
<evidence type="ECO:0000313" key="1">
    <source>
        <dbReference type="EMBL" id="DAD88178.1"/>
    </source>
</evidence>
<name>A0A8S5N1M8_9CAUD</name>
<accession>A0A8S5N1M8</accession>
<organism evidence="1">
    <name type="scientific">Siphoviridae sp. ctXQq5</name>
    <dbReference type="NCBI Taxonomy" id="2826368"/>
    <lineage>
        <taxon>Viruses</taxon>
        <taxon>Duplodnaviria</taxon>
        <taxon>Heunggongvirae</taxon>
        <taxon>Uroviricota</taxon>
        <taxon>Caudoviricetes</taxon>
    </lineage>
</organism>
<protein>
    <submittedName>
        <fullName evidence="1">Uncharacterized protein</fullName>
    </submittedName>
</protein>
<dbReference type="EMBL" id="BK015037">
    <property type="protein sequence ID" value="DAD88178.1"/>
    <property type="molecule type" value="Genomic_DNA"/>
</dbReference>
<sequence length="113" mass="12787">MMYFVSYVNTYKPLNNACKELSEWVSAFENLLIKDDCSLDAFHNEIDTEVAMINAKNPRVRKINVHRYDGGLGVKAFAGDNSDYNNVFIISIRKVKGTYVFSERPALEKGGKA</sequence>
<proteinExistence type="predicted"/>